<dbReference type="STRING" id="1041930.Mtc_1089"/>
<gene>
    <name evidence="2" type="ordered locus">Mtc_1089</name>
</gene>
<evidence type="ECO:0000259" key="1">
    <source>
        <dbReference type="PROSITE" id="PS51186"/>
    </source>
</evidence>
<dbReference type="GO" id="GO:1990189">
    <property type="term" value="F:protein N-terminal-serine acetyltransferase activity"/>
    <property type="evidence" value="ECO:0007669"/>
    <property type="project" value="TreeGrafter"/>
</dbReference>
<dbReference type="InterPro" id="IPR051908">
    <property type="entry name" value="Ribosomal_N-acetyltransferase"/>
</dbReference>
<dbReference type="KEGG" id="mez:Mtc_1089"/>
<organism evidence="2 3">
    <name type="scientific">Methanocella conradii (strain DSM 24694 / JCM 17849 / CGMCC 1.5162 / HZ254)</name>
    <dbReference type="NCBI Taxonomy" id="1041930"/>
    <lineage>
        <taxon>Archaea</taxon>
        <taxon>Methanobacteriati</taxon>
        <taxon>Methanobacteriota</taxon>
        <taxon>Stenosarchaea group</taxon>
        <taxon>Methanomicrobia</taxon>
        <taxon>Methanocellales</taxon>
        <taxon>Methanocellaceae</taxon>
        <taxon>Methanocella</taxon>
    </lineage>
</organism>
<sequence length="193" mass="22099">MMEHGTFHLDVGDGLHVRLLDERDAPALFALIDADREGLRKWLPWVDRTRTTEDSAAFIRNALEQYRNCTGLHAGIWQGSRLAGVIGYVNMDVNNRRAMIGYWLATPYRGKGLATRACMAMIDVAFNKLLFNKVEIYCAVDNHRSRAIPERLGFKPEGVLRQYERVNDHYVDVVAYGMLACEWREIRKKLKGG</sequence>
<dbReference type="PANTHER" id="PTHR43441:SF12">
    <property type="entry name" value="RIBOSOMAL N-ACETYLTRANSFERASE YDAF-RELATED"/>
    <property type="match status" value="1"/>
</dbReference>
<dbReference type="PANTHER" id="PTHR43441">
    <property type="entry name" value="RIBOSOMAL-PROTEIN-SERINE ACETYLTRANSFERASE"/>
    <property type="match status" value="1"/>
</dbReference>
<dbReference type="PROSITE" id="PS51186">
    <property type="entry name" value="GNAT"/>
    <property type="match status" value="1"/>
</dbReference>
<dbReference type="GO" id="GO:0008999">
    <property type="term" value="F:protein-N-terminal-alanine acetyltransferase activity"/>
    <property type="evidence" value="ECO:0007669"/>
    <property type="project" value="TreeGrafter"/>
</dbReference>
<reference evidence="2 3" key="1">
    <citation type="journal article" date="2012" name="J. Bacteriol.">
        <title>Complete genome sequence of a thermophilic methanogen, Methanocella conradii HZ254, isolated from Chinese rice field soil.</title>
        <authorList>
            <person name="Lu Z."/>
            <person name="Lu Y."/>
        </authorList>
    </citation>
    <scope>NUCLEOTIDE SEQUENCE [LARGE SCALE GENOMIC DNA]</scope>
    <source>
        <strain evidence="3">DSM 24694 / JCM 17849 / CGMCC 1.5162 / HZ254</strain>
    </source>
</reference>
<dbReference type="HOGENOM" id="CLU_013985_3_0_2"/>
<dbReference type="GO" id="GO:0005737">
    <property type="term" value="C:cytoplasm"/>
    <property type="evidence" value="ECO:0007669"/>
    <property type="project" value="TreeGrafter"/>
</dbReference>
<dbReference type="GO" id="GO:0005840">
    <property type="term" value="C:ribosome"/>
    <property type="evidence" value="ECO:0007669"/>
    <property type="project" value="UniProtKB-KW"/>
</dbReference>
<dbReference type="Gene3D" id="3.40.630.30">
    <property type="match status" value="1"/>
</dbReference>
<dbReference type="AlphaFoldDB" id="H8I715"/>
<keyword evidence="2" id="KW-0689">Ribosomal protein</keyword>
<dbReference type="EMBL" id="CP003243">
    <property type="protein sequence ID" value="AFC99845.1"/>
    <property type="molecule type" value="Genomic_DNA"/>
</dbReference>
<name>H8I715_METCZ</name>
<evidence type="ECO:0000313" key="3">
    <source>
        <dbReference type="Proteomes" id="UP000005233"/>
    </source>
</evidence>
<dbReference type="SUPFAM" id="SSF55729">
    <property type="entry name" value="Acyl-CoA N-acyltransferases (Nat)"/>
    <property type="match status" value="1"/>
</dbReference>
<dbReference type="RefSeq" id="WP_014405683.1">
    <property type="nucleotide sequence ID" value="NC_017034.1"/>
</dbReference>
<keyword evidence="2" id="KW-0687">Ribonucleoprotein</keyword>
<accession>H8I715</accession>
<dbReference type="InterPro" id="IPR000182">
    <property type="entry name" value="GNAT_dom"/>
</dbReference>
<dbReference type="Proteomes" id="UP000005233">
    <property type="component" value="Chromosome"/>
</dbReference>
<protein>
    <submittedName>
        <fullName evidence="2">Acetyltransferase, including N-acetylases of ribosomal protein</fullName>
    </submittedName>
</protein>
<dbReference type="eggNOG" id="arCOG00842">
    <property type="taxonomic scope" value="Archaea"/>
</dbReference>
<feature type="domain" description="N-acetyltransferase" evidence="1">
    <location>
        <begin position="15"/>
        <end position="177"/>
    </location>
</feature>
<dbReference type="InterPro" id="IPR016181">
    <property type="entry name" value="Acyl_CoA_acyltransferase"/>
</dbReference>
<keyword evidence="3" id="KW-1185">Reference proteome</keyword>
<evidence type="ECO:0000313" key="2">
    <source>
        <dbReference type="EMBL" id="AFC99845.1"/>
    </source>
</evidence>
<dbReference type="GeneID" id="11971214"/>
<proteinExistence type="predicted"/>
<dbReference type="Pfam" id="PF13302">
    <property type="entry name" value="Acetyltransf_3"/>
    <property type="match status" value="1"/>
</dbReference>